<feature type="compositionally biased region" description="Low complexity" evidence="11">
    <location>
        <begin position="120"/>
        <end position="130"/>
    </location>
</feature>
<evidence type="ECO:0000256" key="4">
    <source>
        <dbReference type="ARBA" id="ARBA00022824"/>
    </source>
</evidence>
<dbReference type="InterPro" id="IPR045120">
    <property type="entry name" value="Suco/Slp1-like"/>
</dbReference>
<gene>
    <name evidence="13" type="ORF">HF325_005876</name>
</gene>
<keyword evidence="4" id="KW-0256">Endoplasmic reticulum</keyword>
<keyword evidence="3" id="KW-0732">Signal</keyword>
<evidence type="ECO:0000256" key="7">
    <source>
        <dbReference type="ARBA" id="ARBA00023180"/>
    </source>
</evidence>
<dbReference type="AlphaFoldDB" id="A0A8H7LCF3"/>
<evidence type="ECO:0000256" key="9">
    <source>
        <dbReference type="ARBA" id="ARBA00064635"/>
    </source>
</evidence>
<dbReference type="PANTHER" id="PTHR12953">
    <property type="entry name" value="MEMBRANE PROTEIN CH1 RELATED"/>
    <property type="match status" value="1"/>
</dbReference>
<comment type="subcellular location">
    <subcellularLocation>
        <location evidence="1">Endoplasmic reticulum membrane</location>
        <topology evidence="1">Single-pass type I membrane protein</topology>
    </subcellularLocation>
</comment>
<dbReference type="OrthoDB" id="266334at2759"/>
<dbReference type="PROSITE" id="PS51469">
    <property type="entry name" value="SUN"/>
    <property type="match status" value="1"/>
</dbReference>
<keyword evidence="7" id="KW-0325">Glycoprotein</keyword>
<evidence type="ECO:0000313" key="14">
    <source>
        <dbReference type="Proteomes" id="UP000649328"/>
    </source>
</evidence>
<comment type="caution">
    <text evidence="13">The sequence shown here is derived from an EMBL/GenBank/DDBJ whole genome shotgun (WGS) entry which is preliminary data.</text>
</comment>
<dbReference type="Proteomes" id="UP000649328">
    <property type="component" value="Unassembled WGS sequence"/>
</dbReference>
<dbReference type="InterPro" id="IPR012919">
    <property type="entry name" value="SUN_dom"/>
</dbReference>
<evidence type="ECO:0000256" key="5">
    <source>
        <dbReference type="ARBA" id="ARBA00022989"/>
    </source>
</evidence>
<dbReference type="FunFam" id="2.60.120.260:FF:000099">
    <property type="entry name" value="Uncharacterized protein, isoform C"/>
    <property type="match status" value="1"/>
</dbReference>
<reference evidence="13" key="1">
    <citation type="submission" date="2020-10" db="EMBL/GenBank/DDBJ databases">
        <title>The Whole-Genome Sequence of Metschnikowia persimmonesis, a Novel Endophytic Yeast Species Isolated from Medicinal Plant Diospyros kaki Thumb.</title>
        <authorList>
            <person name="Rahmat E."/>
            <person name="Kang Y."/>
        </authorList>
    </citation>
    <scope>NUCLEOTIDE SEQUENCE</scope>
    <source>
        <strain evidence="13">KIOM G15050</strain>
    </source>
</reference>
<feature type="region of interest" description="Disordered" evidence="11">
    <location>
        <begin position="37"/>
        <end position="75"/>
    </location>
</feature>
<keyword evidence="5" id="KW-1133">Transmembrane helix</keyword>
<comment type="subunit">
    <text evidence="9">Interacts with EMP65.</text>
</comment>
<accession>A0A8H7LCF3</accession>
<evidence type="ECO:0000256" key="10">
    <source>
        <dbReference type="ARBA" id="ARBA00075366"/>
    </source>
</evidence>
<keyword evidence="14" id="KW-1185">Reference proteome</keyword>
<evidence type="ECO:0000256" key="11">
    <source>
        <dbReference type="SAM" id="MobiDB-lite"/>
    </source>
</evidence>
<evidence type="ECO:0000256" key="6">
    <source>
        <dbReference type="ARBA" id="ARBA00023136"/>
    </source>
</evidence>
<name>A0A8H7LCF3_9ASCO</name>
<keyword evidence="2" id="KW-0812">Transmembrane</keyword>
<evidence type="ECO:0000259" key="12">
    <source>
        <dbReference type="PROSITE" id="PS51469"/>
    </source>
</evidence>
<organism evidence="13 14">
    <name type="scientific">Metschnikowia pulcherrima</name>
    <dbReference type="NCBI Taxonomy" id="27326"/>
    <lineage>
        <taxon>Eukaryota</taxon>
        <taxon>Fungi</taxon>
        <taxon>Dikarya</taxon>
        <taxon>Ascomycota</taxon>
        <taxon>Saccharomycotina</taxon>
        <taxon>Pichiomycetes</taxon>
        <taxon>Metschnikowiaceae</taxon>
        <taxon>Metschnikowia</taxon>
    </lineage>
</organism>
<feature type="compositionally biased region" description="Low complexity" evidence="11">
    <location>
        <begin position="37"/>
        <end position="53"/>
    </location>
</feature>
<protein>
    <recommendedName>
        <fullName evidence="10">SUN-like protein 1</fullName>
    </recommendedName>
</protein>
<comment type="similarity">
    <text evidence="8">Belongs to the SLP1 family.</text>
</comment>
<evidence type="ECO:0000256" key="2">
    <source>
        <dbReference type="ARBA" id="ARBA00022692"/>
    </source>
</evidence>
<dbReference type="GO" id="GO:0034975">
    <property type="term" value="P:protein folding in endoplasmic reticulum"/>
    <property type="evidence" value="ECO:0007669"/>
    <property type="project" value="TreeGrafter"/>
</dbReference>
<proteinExistence type="inferred from homology"/>
<dbReference type="PANTHER" id="PTHR12953:SF0">
    <property type="entry name" value="SUN DOMAIN-CONTAINING OSSIFICATION FACTOR"/>
    <property type="match status" value="1"/>
</dbReference>
<dbReference type="Pfam" id="PF07738">
    <property type="entry name" value="Sad1_UNC"/>
    <property type="match status" value="1"/>
</dbReference>
<feature type="region of interest" description="Disordered" evidence="11">
    <location>
        <begin position="104"/>
        <end position="133"/>
    </location>
</feature>
<evidence type="ECO:0000256" key="1">
    <source>
        <dbReference type="ARBA" id="ARBA00004115"/>
    </source>
</evidence>
<keyword evidence="6" id="KW-0472">Membrane</keyword>
<evidence type="ECO:0000313" key="13">
    <source>
        <dbReference type="EMBL" id="KAF8000027.1"/>
    </source>
</evidence>
<feature type="domain" description="SUN" evidence="12">
    <location>
        <begin position="121"/>
        <end position="296"/>
    </location>
</feature>
<sequence>MESTNHHEFRDFESFLVITSGISDVTVPYATVFESTSLGSSSPDSSISFTSATIHPASSHHQNGPNNSEFSDYEDSESFTGNFSNDCRFLSFEEWKKMKEAVSRLDASSQTNEEDEKSIKNSSVSSNTSTALIDPSSDTVPAFADEHGRVYKDKFNYASVDCAATIVKTNSDAKGASAILTEVKDSYLLNKCSTANKYVVIELCQDILVESVVMGNFELFSSMFRQVKFSVSDRFPVTKGWHELGLHEAQNIRDVQTFTIENPLIWARYLKIEIVSHYGNEFYCPISLVRVHGKTMMEEFKDTDNGASVASKTPVTTTEIINSTSDLNTSLEECKVVTPYLALNEFLKDLNSSSNYCDVPLLVNVSHTTTRESNNKPTQESIFQNIVKRLSLLETNATLSLLYVEEQSKLLSDAFYNLEKRQVKKFENLLSQLNETMYTQVLYLENAVEKIKTDSRNLFRAQSQQSLTSINGLRMEAQSVAKEVSFLRKVVIADTLIILSLLTYVIITRETVTMEELTNKQKVVEVALPTKEPLQVIKPFSGRNNRGKARKRKHVF</sequence>
<dbReference type="EMBL" id="JACBPP010000008">
    <property type="protein sequence ID" value="KAF8000027.1"/>
    <property type="molecule type" value="Genomic_DNA"/>
</dbReference>
<evidence type="ECO:0000256" key="8">
    <source>
        <dbReference type="ARBA" id="ARBA00061226"/>
    </source>
</evidence>
<dbReference type="GO" id="GO:0005789">
    <property type="term" value="C:endoplasmic reticulum membrane"/>
    <property type="evidence" value="ECO:0007669"/>
    <property type="project" value="UniProtKB-SubCell"/>
</dbReference>
<dbReference type="Gene3D" id="2.60.120.260">
    <property type="entry name" value="Galactose-binding domain-like"/>
    <property type="match status" value="1"/>
</dbReference>
<evidence type="ECO:0000256" key="3">
    <source>
        <dbReference type="ARBA" id="ARBA00022729"/>
    </source>
</evidence>